<feature type="transmembrane region" description="Helical" evidence="11">
    <location>
        <begin position="1151"/>
        <end position="1168"/>
    </location>
</feature>
<dbReference type="GO" id="GO:0016887">
    <property type="term" value="F:ATP hydrolysis activity"/>
    <property type="evidence" value="ECO:0007669"/>
    <property type="project" value="InterPro"/>
</dbReference>
<feature type="transmembrane region" description="Helical" evidence="11">
    <location>
        <begin position="1188"/>
        <end position="1207"/>
    </location>
</feature>
<dbReference type="PROSITE" id="PS00154">
    <property type="entry name" value="ATPASE_E1_E2"/>
    <property type="match status" value="1"/>
</dbReference>
<comment type="similarity">
    <text evidence="2">Belongs to the cation transport ATPase (P-type) (TC 3.A.3) family. Type V subfamily.</text>
</comment>
<gene>
    <name evidence="13" type="ORF">RS030_213265</name>
</gene>
<dbReference type="EMBL" id="JAWDEY010000013">
    <property type="protein sequence ID" value="KAK6589290.1"/>
    <property type="molecule type" value="Genomic_DNA"/>
</dbReference>
<dbReference type="InterPro" id="IPR044492">
    <property type="entry name" value="P_typ_ATPase_HD_dom"/>
</dbReference>
<feature type="transmembrane region" description="Helical" evidence="11">
    <location>
        <begin position="20"/>
        <end position="36"/>
    </location>
</feature>
<dbReference type="InterPro" id="IPR018303">
    <property type="entry name" value="ATPase_P-typ_P_site"/>
</dbReference>
<dbReference type="NCBIfam" id="TIGR01494">
    <property type="entry name" value="ATPase_P-type"/>
    <property type="match status" value="1"/>
</dbReference>
<evidence type="ECO:0000256" key="5">
    <source>
        <dbReference type="ARBA" id="ARBA00022741"/>
    </source>
</evidence>
<feature type="transmembrane region" description="Helical" evidence="11">
    <location>
        <begin position="332"/>
        <end position="351"/>
    </location>
</feature>
<keyword evidence="9 11" id="KW-1133">Transmembrane helix</keyword>
<evidence type="ECO:0000256" key="3">
    <source>
        <dbReference type="ARBA" id="ARBA00022692"/>
    </source>
</evidence>
<dbReference type="PRINTS" id="PR00119">
    <property type="entry name" value="CATATPASE"/>
</dbReference>
<dbReference type="InterPro" id="IPR006544">
    <property type="entry name" value="P-type_TPase_V"/>
</dbReference>
<protein>
    <submittedName>
        <fullName evidence="13">P-type ATpase3</fullName>
    </submittedName>
</protein>
<dbReference type="GO" id="GO:0140358">
    <property type="term" value="F:P-type transmembrane transporter activity"/>
    <property type="evidence" value="ECO:0007669"/>
    <property type="project" value="InterPro"/>
</dbReference>
<feature type="transmembrane region" description="Helical" evidence="11">
    <location>
        <begin position="357"/>
        <end position="377"/>
    </location>
</feature>
<dbReference type="Pfam" id="PF13246">
    <property type="entry name" value="Cation_ATPase"/>
    <property type="match status" value="1"/>
</dbReference>
<evidence type="ECO:0000256" key="10">
    <source>
        <dbReference type="ARBA" id="ARBA00023136"/>
    </source>
</evidence>
<dbReference type="InterPro" id="IPR023298">
    <property type="entry name" value="ATPase_P-typ_TM_dom_sf"/>
</dbReference>
<dbReference type="Proteomes" id="UP001311799">
    <property type="component" value="Unassembled WGS sequence"/>
</dbReference>
<dbReference type="SFLD" id="SFLDF00027">
    <property type="entry name" value="p-type_atpase"/>
    <property type="match status" value="1"/>
</dbReference>
<dbReference type="InterPro" id="IPR001757">
    <property type="entry name" value="P_typ_ATPase"/>
</dbReference>
<comment type="caution">
    <text evidence="13">The sequence shown here is derived from an EMBL/GenBank/DDBJ whole genome shotgun (WGS) entry which is preliminary data.</text>
</comment>
<feature type="transmembrane region" description="Helical" evidence="11">
    <location>
        <begin position="1313"/>
        <end position="1332"/>
    </location>
</feature>
<evidence type="ECO:0000256" key="6">
    <source>
        <dbReference type="ARBA" id="ARBA00022840"/>
    </source>
</evidence>
<dbReference type="InterPro" id="IPR023214">
    <property type="entry name" value="HAD_sf"/>
</dbReference>
<name>A0AAV9XWY5_9CRYT</name>
<feature type="transmembrane region" description="Helical" evidence="11">
    <location>
        <begin position="1228"/>
        <end position="1250"/>
    </location>
</feature>
<dbReference type="SUPFAM" id="SSF81653">
    <property type="entry name" value="Calcium ATPase, transduction domain A"/>
    <property type="match status" value="1"/>
</dbReference>
<dbReference type="Gene3D" id="1.20.1110.10">
    <property type="entry name" value="Calcium-transporting ATPase, transmembrane domain"/>
    <property type="match status" value="1"/>
</dbReference>
<keyword evidence="5" id="KW-0547">Nucleotide-binding</keyword>
<feature type="transmembrane region" description="Helical" evidence="11">
    <location>
        <begin position="1380"/>
        <end position="1404"/>
    </location>
</feature>
<reference evidence="13 14" key="1">
    <citation type="submission" date="2023-10" db="EMBL/GenBank/DDBJ databases">
        <title>Comparative genomics analysis reveals potential genetic determinants of host preference in Cryptosporidium xiaoi.</title>
        <authorList>
            <person name="Xiao L."/>
            <person name="Li J."/>
        </authorList>
    </citation>
    <scope>NUCLEOTIDE SEQUENCE [LARGE SCALE GENOMIC DNA]</scope>
    <source>
        <strain evidence="13 14">52996</strain>
    </source>
</reference>
<dbReference type="Pfam" id="PF00122">
    <property type="entry name" value="E1-E2_ATPase"/>
    <property type="match status" value="1"/>
</dbReference>
<dbReference type="Gene3D" id="3.40.1110.10">
    <property type="entry name" value="Calcium-transporting ATPase, cytoplasmic domain N"/>
    <property type="match status" value="1"/>
</dbReference>
<dbReference type="Gene3D" id="2.70.150.10">
    <property type="entry name" value="Calcium-transporting ATPase, cytoplasmic transduction domain A"/>
    <property type="match status" value="2"/>
</dbReference>
<dbReference type="PANTHER" id="PTHR45630">
    <property type="entry name" value="CATION-TRANSPORTING ATPASE-RELATED"/>
    <property type="match status" value="1"/>
</dbReference>
<evidence type="ECO:0000256" key="9">
    <source>
        <dbReference type="ARBA" id="ARBA00022989"/>
    </source>
</evidence>
<dbReference type="GO" id="GO:0016020">
    <property type="term" value="C:membrane"/>
    <property type="evidence" value="ECO:0007669"/>
    <property type="project" value="UniProtKB-SubCell"/>
</dbReference>
<dbReference type="InterPro" id="IPR036412">
    <property type="entry name" value="HAD-like_sf"/>
</dbReference>
<evidence type="ECO:0000256" key="8">
    <source>
        <dbReference type="ARBA" id="ARBA00022967"/>
    </source>
</evidence>
<evidence type="ECO:0000259" key="12">
    <source>
        <dbReference type="Pfam" id="PF00122"/>
    </source>
</evidence>
<proteinExistence type="inferred from homology"/>
<organism evidence="13 14">
    <name type="scientific">Cryptosporidium xiaoi</name>
    <dbReference type="NCBI Taxonomy" id="659607"/>
    <lineage>
        <taxon>Eukaryota</taxon>
        <taxon>Sar</taxon>
        <taxon>Alveolata</taxon>
        <taxon>Apicomplexa</taxon>
        <taxon>Conoidasida</taxon>
        <taxon>Coccidia</taxon>
        <taxon>Eucoccidiorida</taxon>
        <taxon>Eimeriorina</taxon>
        <taxon>Cryptosporidiidae</taxon>
        <taxon>Cryptosporidium</taxon>
    </lineage>
</organism>
<feature type="transmembrane region" description="Helical" evidence="11">
    <location>
        <begin position="108"/>
        <end position="127"/>
    </location>
</feature>
<evidence type="ECO:0000256" key="1">
    <source>
        <dbReference type="ARBA" id="ARBA00004141"/>
    </source>
</evidence>
<dbReference type="GO" id="GO:0046872">
    <property type="term" value="F:metal ion binding"/>
    <property type="evidence" value="ECO:0007669"/>
    <property type="project" value="UniProtKB-KW"/>
</dbReference>
<keyword evidence="4" id="KW-0479">Metal-binding</keyword>
<keyword evidence="8" id="KW-1278">Translocase</keyword>
<evidence type="ECO:0000313" key="13">
    <source>
        <dbReference type="EMBL" id="KAK6589290.1"/>
    </source>
</evidence>
<dbReference type="SFLD" id="SFLDG00002">
    <property type="entry name" value="C1.7:_P-type_atpase_like"/>
    <property type="match status" value="1"/>
</dbReference>
<dbReference type="SFLD" id="SFLDS00003">
    <property type="entry name" value="Haloacid_Dehalogenase"/>
    <property type="match status" value="1"/>
</dbReference>
<comment type="subcellular location">
    <subcellularLocation>
        <location evidence="1">Membrane</location>
        <topology evidence="1">Multi-pass membrane protein</topology>
    </subcellularLocation>
</comment>
<dbReference type="PANTHER" id="PTHR45630:SF11">
    <property type="entry name" value="CATION-TRANSPORTING P-TYPE ATPASE N-TERMINAL DOMAIN-CONTAINING PROTEIN"/>
    <property type="match status" value="1"/>
</dbReference>
<evidence type="ECO:0000256" key="4">
    <source>
        <dbReference type="ARBA" id="ARBA00022723"/>
    </source>
</evidence>
<feature type="transmembrane region" description="Helical" evidence="11">
    <location>
        <begin position="1284"/>
        <end position="1301"/>
    </location>
</feature>
<dbReference type="InterPro" id="IPR008250">
    <property type="entry name" value="ATPase_P-typ_transduc_dom_A_sf"/>
</dbReference>
<feature type="domain" description="P-type ATPase A" evidence="12">
    <location>
        <begin position="399"/>
        <end position="491"/>
    </location>
</feature>
<evidence type="ECO:0000256" key="7">
    <source>
        <dbReference type="ARBA" id="ARBA00022842"/>
    </source>
</evidence>
<dbReference type="GO" id="GO:0005524">
    <property type="term" value="F:ATP binding"/>
    <property type="evidence" value="ECO:0007669"/>
    <property type="project" value="UniProtKB-KW"/>
</dbReference>
<evidence type="ECO:0000256" key="11">
    <source>
        <dbReference type="SAM" id="Phobius"/>
    </source>
</evidence>
<keyword evidence="6" id="KW-0067">ATP-binding</keyword>
<keyword evidence="14" id="KW-1185">Reference proteome</keyword>
<dbReference type="InterPro" id="IPR023299">
    <property type="entry name" value="ATPase_P-typ_cyto_dom_N"/>
</dbReference>
<evidence type="ECO:0000256" key="2">
    <source>
        <dbReference type="ARBA" id="ARBA00006000"/>
    </source>
</evidence>
<keyword evidence="10 11" id="KW-0472">Membrane</keyword>
<accession>A0AAV9XWY5</accession>
<feature type="transmembrane region" description="Helical" evidence="11">
    <location>
        <begin position="608"/>
        <end position="629"/>
    </location>
</feature>
<dbReference type="SUPFAM" id="SSF56784">
    <property type="entry name" value="HAD-like"/>
    <property type="match status" value="1"/>
</dbReference>
<sequence length="1419" mass="159294">MSLHNPSEPIISWDVGKITIYNLLIAGIMGYFWSFYRNKRAACKFNKGNCGESLDGAQRGYKQSAIGSLLKLLVIIATFLPFLFIMIHTYDTAGCDKRQLALYWNTRAITFICLWLECFAICFFYRITKTFFKQFFLVPNELKDADYVCIWQKVSGNLDLTNNTINSKNSKLKTFLDAILRPFNKLSAFLNNDFSGYNLYTVRVNKGDKSGEKSYFELLCVRYWYSEKLERFTCMEESNGDSDGTDGEEMINNTGSLGNDIYSVSNVMELLQFRPNLCSNEKSMMNGRDRTVETPFSSDNNISQIRGLDSKTVFEQKQSYGRNEIVIEVPSLIYGLINEIMDPLTIFQLLIVSSYTFQGYIFFAVKWVPMMIISIIANIRTHFVNVRNVRKLAEIKSTDSIKTIRDGRIVPVEPHDLVPGDIVYLDENTIAPCDLMLLSGSAVVNESMLTGESAEVIKMPVSESESDKISPEDGAFSTKKHFLYAGTNITAVYGNVGKGLLFGDSYSSSPVCLQGIPTASTRSTDSFGNMTSVDSAEQDLNRERSSNQNGGTTALVIRTGISTLRGRIIRSILYPSKFNFDMFDQLPITWLCLTVLVIVLIVKQGGSYNWSLFTFFFALGTMNSIYPLYLGVLSTLSQNVACRRLFSRFKIKALAPTRIILGGKLRIMCFDKTGTLTHDHLEFIGLSPIETLNDSKRELVEGEAGENSLKSRQIYNVNGEANNTVYYSSSNEIVSVEEMKNKYQLAFLSIRSCTTLSHSPSNFGLSHEEVSNQKIYYSKLNGNDTDKALFSVTGSYFEKMSGSEKVLIKSIFEENACKENPNPVFSTLEILRVFPFDYNRRIMSVLVKCKTTEKYYLFTKGAPESIITLLADITSNELKKRINSLSSQGYYLIFSAYKKIDPNLVGPYLTLGRGELENELTPLGLLVFENSIRDEAPSVLSQLVKADVLPLMVTGDSPLTGLSTATKLGMVNSNGTGTALSELKHKDGSDPDGTVVWRCTETLRIIPDSEIYNETSPNKFSNLVLTGDCLRVLLREHYTRAPSNLDVEKGKLMDDEVSLLINKESRLEQILKKVNVYARMSPNDKVEIVSFFMRRGLVTGMVGDGGNDCGALRMAHVGISFSKGDASLVAPFNSTNSDLNSVLEVIREGRSSLATAMSFLLYLIYYGISTGLNETLLTHFAYSAIPDIASSFVAFFTHTMLLIGYIFSSPCRRLAAARPFGSIASLRFILLLLAPITVYLVGYIVMSYSLSSKSWFVSSFEYNMQIPAQNWFMRMDNIEFVSCWVYSSIQILTTALCYTMGSQFRRPFYKNPIVLISILINIVVYSVLIFTGPNPFTCMFRVNCDVDNIKRSVIKLFGITIIDPSSRPFSGPIDSNIMPFGWRIEFCLISLTTSFFTFLLFSLITRHKEECKTSIKKNI</sequence>
<keyword evidence="3 11" id="KW-0812">Transmembrane</keyword>
<evidence type="ECO:0000313" key="14">
    <source>
        <dbReference type="Proteomes" id="UP001311799"/>
    </source>
</evidence>
<feature type="transmembrane region" description="Helical" evidence="11">
    <location>
        <begin position="69"/>
        <end position="88"/>
    </location>
</feature>
<feature type="transmembrane region" description="Helical" evidence="11">
    <location>
        <begin position="586"/>
        <end position="602"/>
    </location>
</feature>
<dbReference type="SUPFAM" id="SSF81665">
    <property type="entry name" value="Calcium ATPase, transmembrane domain M"/>
    <property type="match status" value="1"/>
</dbReference>
<dbReference type="InterPro" id="IPR059000">
    <property type="entry name" value="ATPase_P-type_domA"/>
</dbReference>
<keyword evidence="7" id="KW-0460">Magnesium</keyword>
<dbReference type="SUPFAM" id="SSF81660">
    <property type="entry name" value="Metal cation-transporting ATPase, ATP-binding domain N"/>
    <property type="match status" value="1"/>
</dbReference>
<dbReference type="GO" id="GO:0019829">
    <property type="term" value="F:ATPase-coupled monoatomic cation transmembrane transporter activity"/>
    <property type="evidence" value="ECO:0007669"/>
    <property type="project" value="TreeGrafter"/>
</dbReference>
<dbReference type="Gene3D" id="3.40.50.1000">
    <property type="entry name" value="HAD superfamily/HAD-like"/>
    <property type="match status" value="2"/>
</dbReference>